<feature type="transmembrane region" description="Helical" evidence="1">
    <location>
        <begin position="92"/>
        <end position="116"/>
    </location>
</feature>
<reference evidence="2" key="1">
    <citation type="journal article" date="2023" name="Plant J.">
        <title>Genome sequences and population genomics provide insights into the demographic history, inbreeding, and mutation load of two 'living fossil' tree species of Dipteronia.</title>
        <authorList>
            <person name="Feng Y."/>
            <person name="Comes H.P."/>
            <person name="Chen J."/>
            <person name="Zhu S."/>
            <person name="Lu R."/>
            <person name="Zhang X."/>
            <person name="Li P."/>
            <person name="Qiu J."/>
            <person name="Olsen K.M."/>
            <person name="Qiu Y."/>
        </authorList>
    </citation>
    <scope>NUCLEOTIDE SEQUENCE</scope>
    <source>
        <strain evidence="2">NBL</strain>
    </source>
</reference>
<evidence type="ECO:0000313" key="2">
    <source>
        <dbReference type="EMBL" id="KAK3184832.1"/>
    </source>
</evidence>
<dbReference type="AlphaFoldDB" id="A0AAE0DT10"/>
<keyword evidence="1" id="KW-1133">Transmembrane helix</keyword>
<evidence type="ECO:0000313" key="3">
    <source>
        <dbReference type="Proteomes" id="UP001281410"/>
    </source>
</evidence>
<name>A0AAE0DT10_9ROSI</name>
<keyword evidence="1" id="KW-0472">Membrane</keyword>
<sequence>MHHLWNICCYFTNLISSFYKGVHDFLGKYKKQALAVLFLALEATSTVVDLFGKSRSSFLVAAFLLSAFGFALTIYTTCFIERTQPRAQRQLRVVEIVFSFVQLIATFVHFIIGILGGNKYNYNLSLFPLAFAIIAAVFYFKKNEFEDGLYNNPCEDQELCDYPREYYPELHDDPWEDYQDGPREDYHELHDGPWEDYEELHDDSWDYQERCDDLWDYNYGPEPSNDLRDYQEPSDDDLWDYQEPPMMMTCGIIVIENYMTTRGTIKRFAMISGIICQEELYDDP</sequence>
<comment type="caution">
    <text evidence="2">The sequence shown here is derived from an EMBL/GenBank/DDBJ whole genome shotgun (WGS) entry which is preliminary data.</text>
</comment>
<feature type="transmembrane region" description="Helical" evidence="1">
    <location>
        <begin position="58"/>
        <end position="80"/>
    </location>
</feature>
<keyword evidence="3" id="KW-1185">Reference proteome</keyword>
<evidence type="ECO:0000256" key="1">
    <source>
        <dbReference type="SAM" id="Phobius"/>
    </source>
</evidence>
<proteinExistence type="predicted"/>
<gene>
    <name evidence="2" type="ORF">Dsin_032118</name>
</gene>
<dbReference type="Proteomes" id="UP001281410">
    <property type="component" value="Unassembled WGS sequence"/>
</dbReference>
<dbReference type="EMBL" id="JANJYJ010000010">
    <property type="protein sequence ID" value="KAK3184832.1"/>
    <property type="molecule type" value="Genomic_DNA"/>
</dbReference>
<protein>
    <submittedName>
        <fullName evidence="2">Uncharacterized protein</fullName>
    </submittedName>
</protein>
<feature type="transmembrane region" description="Helical" evidence="1">
    <location>
        <begin position="122"/>
        <end position="140"/>
    </location>
</feature>
<keyword evidence="1" id="KW-0812">Transmembrane</keyword>
<organism evidence="2 3">
    <name type="scientific">Dipteronia sinensis</name>
    <dbReference type="NCBI Taxonomy" id="43782"/>
    <lineage>
        <taxon>Eukaryota</taxon>
        <taxon>Viridiplantae</taxon>
        <taxon>Streptophyta</taxon>
        <taxon>Embryophyta</taxon>
        <taxon>Tracheophyta</taxon>
        <taxon>Spermatophyta</taxon>
        <taxon>Magnoliopsida</taxon>
        <taxon>eudicotyledons</taxon>
        <taxon>Gunneridae</taxon>
        <taxon>Pentapetalae</taxon>
        <taxon>rosids</taxon>
        <taxon>malvids</taxon>
        <taxon>Sapindales</taxon>
        <taxon>Sapindaceae</taxon>
        <taxon>Hippocastanoideae</taxon>
        <taxon>Acereae</taxon>
        <taxon>Dipteronia</taxon>
    </lineage>
</organism>
<accession>A0AAE0DT10</accession>